<dbReference type="OrthoDB" id="5185521at2"/>
<feature type="transmembrane region" description="Helical" evidence="2">
    <location>
        <begin position="180"/>
        <end position="199"/>
    </location>
</feature>
<protein>
    <submittedName>
        <fullName evidence="3">Uncharacterized protein</fullName>
    </submittedName>
</protein>
<keyword evidence="4" id="KW-1185">Reference proteome</keyword>
<name>A0A286GG73_9ACTN</name>
<evidence type="ECO:0000313" key="4">
    <source>
        <dbReference type="Proteomes" id="UP000219482"/>
    </source>
</evidence>
<proteinExistence type="predicted"/>
<gene>
    <name evidence="3" type="ORF">SAMN06272739_0878</name>
</gene>
<dbReference type="EMBL" id="OCNK01000001">
    <property type="protein sequence ID" value="SOD94521.1"/>
    <property type="molecule type" value="Genomic_DNA"/>
</dbReference>
<feature type="transmembrane region" description="Helical" evidence="2">
    <location>
        <begin position="155"/>
        <end position="173"/>
    </location>
</feature>
<keyword evidence="2" id="KW-0812">Transmembrane</keyword>
<organism evidence="3 4">
    <name type="scientific">Blastococcus haudaquaticus</name>
    <dbReference type="NCBI Taxonomy" id="1938745"/>
    <lineage>
        <taxon>Bacteria</taxon>
        <taxon>Bacillati</taxon>
        <taxon>Actinomycetota</taxon>
        <taxon>Actinomycetes</taxon>
        <taxon>Geodermatophilales</taxon>
        <taxon>Geodermatophilaceae</taxon>
        <taxon>Blastococcus</taxon>
    </lineage>
</organism>
<evidence type="ECO:0000256" key="1">
    <source>
        <dbReference type="SAM" id="MobiDB-lite"/>
    </source>
</evidence>
<dbReference type="Proteomes" id="UP000219482">
    <property type="component" value="Unassembled WGS sequence"/>
</dbReference>
<feature type="transmembrane region" description="Helical" evidence="2">
    <location>
        <begin position="123"/>
        <end position="143"/>
    </location>
</feature>
<keyword evidence="2" id="KW-0472">Membrane</keyword>
<evidence type="ECO:0000313" key="3">
    <source>
        <dbReference type="EMBL" id="SOD94521.1"/>
    </source>
</evidence>
<sequence>MTAPEDSATRQAQDYLAAVEHELADLPPEDRSALLEDLAQHLEALAGEDDDRPLAVRLGLPAQYAADLRAAAGLPARGSVVRIATPGVRDRLDAFLASPAGRRVGSAGHEVWRLLGELRPAWWVLRGYLLVLVPCLLVTDGFRDFPVPAPLGSDELGVVLVLAAVVGSVALGRRSLPRPANILVTAFGVVLVLASFAVAQDELQQQQEQDYAYASYAASSVFTLPTEVADGRYPLVSRYGPVTDVLPYAADGTPLDGVLLYDQDGRPLKVGFQEWWADGCVRALEQPRAADGVPVPNSYPQVYEPTGSGVDGALVPAGTCDTDDARPEVPLPTFPPAEPTPSG</sequence>
<reference evidence="4" key="1">
    <citation type="submission" date="2017-09" db="EMBL/GenBank/DDBJ databases">
        <authorList>
            <person name="Varghese N."/>
            <person name="Submissions S."/>
        </authorList>
    </citation>
    <scope>NUCLEOTIDE SEQUENCE [LARGE SCALE GENOMIC DNA]</scope>
    <source>
        <strain evidence="4">DSM 44270</strain>
    </source>
</reference>
<keyword evidence="2" id="KW-1133">Transmembrane helix</keyword>
<dbReference type="AlphaFoldDB" id="A0A286GG73"/>
<evidence type="ECO:0000256" key="2">
    <source>
        <dbReference type="SAM" id="Phobius"/>
    </source>
</evidence>
<feature type="compositionally biased region" description="Pro residues" evidence="1">
    <location>
        <begin position="329"/>
        <end position="343"/>
    </location>
</feature>
<accession>A0A286GG73</accession>
<dbReference type="RefSeq" id="WP_097182640.1">
    <property type="nucleotide sequence ID" value="NZ_OCNK01000001.1"/>
</dbReference>
<feature type="region of interest" description="Disordered" evidence="1">
    <location>
        <begin position="307"/>
        <end position="343"/>
    </location>
</feature>